<name>B3T106_9ZZZZ</name>
<reference evidence="2" key="1">
    <citation type="journal article" date="2008" name="ISME J.">
        <title>Genomic patterns of recombination, clonal divergence and environment in marine microbial populations.</title>
        <authorList>
            <person name="Konstantinidis K.T."/>
            <person name="Delong E.F."/>
        </authorList>
    </citation>
    <scope>NUCLEOTIDE SEQUENCE</scope>
</reference>
<feature type="transmembrane region" description="Helical" evidence="1">
    <location>
        <begin position="198"/>
        <end position="228"/>
    </location>
</feature>
<dbReference type="Pfam" id="PF09948">
    <property type="entry name" value="PpoB2"/>
    <property type="match status" value="1"/>
</dbReference>
<feature type="transmembrane region" description="Helical" evidence="1">
    <location>
        <begin position="65"/>
        <end position="88"/>
    </location>
</feature>
<proteinExistence type="predicted"/>
<keyword evidence="1" id="KW-1133">Transmembrane helix</keyword>
<feature type="transmembrane region" description="Helical" evidence="1">
    <location>
        <begin position="100"/>
        <end position="123"/>
    </location>
</feature>
<sequence length="261" mass="28350">MRSITPIETILKRDRAVVVVGVAGVTALAWAYLVYLSQSTSGMSSGIAMAQLQSWTAADFVFMFLMWWVMMIGMMVPTAAPMILLFATVNRRRREQQGPYVPTAAFLSGYLLIWGGFAAAATVGNWALHVNSLLSSMMGESTSAYLGGGLLIASGLFQWSRLKYVCLTHCRSPLSFLMTDWREGVRGALKMGLRHGTYCVGCCWVLMGLLFVLGVMNLLWIAALAAFVLLEKVVPAGQRLSKATGLLLVAWGVLVAARLLG</sequence>
<feature type="transmembrane region" description="Helical" evidence="1">
    <location>
        <begin position="16"/>
        <end position="35"/>
    </location>
</feature>
<accession>B3T106</accession>
<evidence type="ECO:0000256" key="1">
    <source>
        <dbReference type="SAM" id="Phobius"/>
    </source>
</evidence>
<keyword evidence="1" id="KW-0472">Membrane</keyword>
<organism evidence="2">
    <name type="scientific">uncultured marine microorganism HF4000_008B14</name>
    <dbReference type="NCBI Taxonomy" id="455512"/>
    <lineage>
        <taxon>unclassified sequences</taxon>
        <taxon>environmental samples</taxon>
    </lineage>
</organism>
<gene>
    <name evidence="2" type="ORF">ALOHA_HF4000008B14ctg1g4</name>
</gene>
<evidence type="ECO:0008006" key="3">
    <source>
        <dbReference type="Google" id="ProtNLM"/>
    </source>
</evidence>
<dbReference type="InterPro" id="IPR018688">
    <property type="entry name" value="PpoB2-like"/>
</dbReference>
<dbReference type="EMBL" id="EU016571">
    <property type="protein sequence ID" value="ABZ06265.1"/>
    <property type="molecule type" value="Genomic_DNA"/>
</dbReference>
<protein>
    <recommendedName>
        <fullName evidence="3">Metal-binding integral membrane protein</fullName>
    </recommendedName>
</protein>
<feature type="transmembrane region" description="Helical" evidence="1">
    <location>
        <begin position="143"/>
        <end position="162"/>
    </location>
</feature>
<keyword evidence="1" id="KW-0812">Transmembrane</keyword>
<feature type="transmembrane region" description="Helical" evidence="1">
    <location>
        <begin position="240"/>
        <end position="260"/>
    </location>
</feature>
<dbReference type="AlphaFoldDB" id="B3T106"/>
<evidence type="ECO:0000313" key="2">
    <source>
        <dbReference type="EMBL" id="ABZ06265.1"/>
    </source>
</evidence>